<reference evidence="1 2" key="1">
    <citation type="submission" date="2018-06" db="EMBL/GenBank/DDBJ databases">
        <authorList>
            <person name="Moussa A."/>
            <person name="Couoh J.M."/>
            <person name="Harbem L."/>
            <person name="Okocha J.C."/>
            <person name="Taylor D."/>
            <person name="Teutsch A.B."/>
            <person name="Smith B.R."/>
            <person name="Suri N."/>
            <person name="Layton S.R."/>
            <person name="Kim T."/>
            <person name="Hughes L.E."/>
            <person name="Garlena R.A."/>
            <person name="Russell D.A."/>
            <person name="Pope W.H."/>
            <person name="Jacobs-Sera D."/>
            <person name="Hatfull G.F."/>
        </authorList>
    </citation>
    <scope>NUCLEOTIDE SEQUENCE [LARGE SCALE GENOMIC DNA]</scope>
</reference>
<dbReference type="KEGG" id="vg:55609155"/>
<organism evidence="1 2">
    <name type="scientific">Streptomyces phage Annadreamy</name>
    <dbReference type="NCBI Taxonomy" id="2250335"/>
    <lineage>
        <taxon>Viruses</taxon>
        <taxon>Duplodnaviria</taxon>
        <taxon>Heunggongvirae</taxon>
        <taxon>Uroviricota</taxon>
        <taxon>Caudoviricetes</taxon>
        <taxon>Stanwilliamsviridae</taxon>
        <taxon>Loccivirinae</taxon>
        <taxon>Annadreamyvirus</taxon>
        <taxon>Annadreamyvirus annadreamy</taxon>
    </lineage>
</organism>
<evidence type="ECO:0000313" key="1">
    <source>
        <dbReference type="EMBL" id="AXG66136.1"/>
    </source>
</evidence>
<keyword evidence="2" id="KW-1185">Reference proteome</keyword>
<accession>A0A345GT64</accession>
<gene>
    <name evidence="1" type="primary">12</name>
    <name evidence="1" type="ORF">SEA_ANNADREAMY_12</name>
</gene>
<sequence length="53" mass="6464">MPNKEDKYYQDRRLWFRRYLDAKETGDELGRKRAAKRLRELTEGKFDGTDPDK</sequence>
<dbReference type="GeneID" id="55609155"/>
<dbReference type="EMBL" id="MH536811">
    <property type="protein sequence ID" value="AXG66136.1"/>
    <property type="molecule type" value="Genomic_DNA"/>
</dbReference>
<protein>
    <submittedName>
        <fullName evidence="1">Uncharacterized protein</fullName>
    </submittedName>
</protein>
<dbReference type="RefSeq" id="YP_009838981.1">
    <property type="nucleotide sequence ID" value="NC_048719.1"/>
</dbReference>
<name>A0A345GT64_9CAUD</name>
<evidence type="ECO:0000313" key="2">
    <source>
        <dbReference type="Proteomes" id="UP000259354"/>
    </source>
</evidence>
<dbReference type="Proteomes" id="UP000259354">
    <property type="component" value="Segment"/>
</dbReference>
<proteinExistence type="predicted"/>